<proteinExistence type="predicted"/>
<evidence type="ECO:0008006" key="4">
    <source>
        <dbReference type="Google" id="ProtNLM"/>
    </source>
</evidence>
<accession>A0A1H5ESV6</accession>
<organism evidence="2 3">
    <name type="scientific">Arthrobacter alpinus</name>
    <dbReference type="NCBI Taxonomy" id="656366"/>
    <lineage>
        <taxon>Bacteria</taxon>
        <taxon>Bacillati</taxon>
        <taxon>Actinomycetota</taxon>
        <taxon>Actinomycetes</taxon>
        <taxon>Micrococcales</taxon>
        <taxon>Micrococcaceae</taxon>
        <taxon>Arthrobacter</taxon>
    </lineage>
</organism>
<feature type="signal peptide" evidence="1">
    <location>
        <begin position="1"/>
        <end position="20"/>
    </location>
</feature>
<dbReference type="InterPro" id="IPR029058">
    <property type="entry name" value="AB_hydrolase_fold"/>
</dbReference>
<dbReference type="EMBL" id="FNTV01000001">
    <property type="protein sequence ID" value="SED94084.1"/>
    <property type="molecule type" value="Genomic_DNA"/>
</dbReference>
<protein>
    <recommendedName>
        <fullName evidence="4">Alpha/beta hydrolase</fullName>
    </recommendedName>
</protein>
<dbReference type="AlphaFoldDB" id="A0A1H5ESV6"/>
<feature type="chain" id="PRO_5039323890" description="Alpha/beta hydrolase" evidence="1">
    <location>
        <begin position="21"/>
        <end position="295"/>
    </location>
</feature>
<reference evidence="2 3" key="1">
    <citation type="submission" date="2016-10" db="EMBL/GenBank/DDBJ databases">
        <authorList>
            <person name="de Groot N.N."/>
        </authorList>
    </citation>
    <scope>NUCLEOTIDE SEQUENCE [LARGE SCALE GENOMIC DNA]</scope>
    <source>
        <strain evidence="2 3">DSM 22274</strain>
    </source>
</reference>
<evidence type="ECO:0000313" key="3">
    <source>
        <dbReference type="Proteomes" id="UP000182725"/>
    </source>
</evidence>
<name>A0A1H5ESV6_9MICC</name>
<gene>
    <name evidence="2" type="ORF">SAMN04489740_0329</name>
</gene>
<evidence type="ECO:0000313" key="2">
    <source>
        <dbReference type="EMBL" id="SED94084.1"/>
    </source>
</evidence>
<keyword evidence="1" id="KW-0732">Signal</keyword>
<sequence>MPSLATRLVCATVATGTATAGADAATATGSLDGMVFDPASLIFSPASGPVRASSILPAVRENIELHTADGLTLVGELALPADGVVNATLITLHPLPTHGGFMDSHVYKKASYRLPALAGIAVLRFNTRGTSSPRGTSEGIFEEGVGERLDLEAAVAFAVDRGLPNRWLVGWSFGTELVLKYGAVQPVADAVEGAVLLSPPLHRAQDTDLRSWAQAGKPLTVLVPEFDDYLRPLEAAQRFALVPQAKMVPVDGAKHLWVGEKYAARALNEIASTVLGTKVSLPVEWDGPVAALPAF</sequence>
<dbReference type="SUPFAM" id="SSF53474">
    <property type="entry name" value="alpha/beta-Hydrolases"/>
    <property type="match status" value="1"/>
</dbReference>
<evidence type="ECO:0000256" key="1">
    <source>
        <dbReference type="SAM" id="SignalP"/>
    </source>
</evidence>
<dbReference type="Proteomes" id="UP000182725">
    <property type="component" value="Unassembled WGS sequence"/>
</dbReference>
<dbReference type="Gene3D" id="3.40.50.1820">
    <property type="entry name" value="alpha/beta hydrolase"/>
    <property type="match status" value="1"/>
</dbReference>